<dbReference type="SUPFAM" id="SSF53474">
    <property type="entry name" value="alpha/beta-Hydrolases"/>
    <property type="match status" value="1"/>
</dbReference>
<evidence type="ECO:0000313" key="3">
    <source>
        <dbReference type="EMBL" id="BCJ64516.1"/>
    </source>
</evidence>
<keyword evidence="1" id="KW-0575">Peroxidase</keyword>
<evidence type="ECO:0000259" key="2">
    <source>
        <dbReference type="Pfam" id="PF00561"/>
    </source>
</evidence>
<dbReference type="PANTHER" id="PTHR43433:SF1">
    <property type="entry name" value="BLL5160 PROTEIN"/>
    <property type="match status" value="1"/>
</dbReference>
<accession>A0A810MTF8</accession>
<dbReference type="Proteomes" id="UP000680866">
    <property type="component" value="Chromosome"/>
</dbReference>
<proteinExistence type="predicted"/>
<dbReference type="InterPro" id="IPR029058">
    <property type="entry name" value="AB_hydrolase_fold"/>
</dbReference>
<dbReference type="GO" id="GO:0016787">
    <property type="term" value="F:hydrolase activity"/>
    <property type="evidence" value="ECO:0007669"/>
    <property type="project" value="UniProtKB-KW"/>
</dbReference>
<dbReference type="Pfam" id="PF00561">
    <property type="entry name" value="Abhydrolase_1"/>
    <property type="match status" value="1"/>
</dbReference>
<organism evidence="3 4">
    <name type="scientific">Polymorphospora rubra</name>
    <dbReference type="NCBI Taxonomy" id="338584"/>
    <lineage>
        <taxon>Bacteria</taxon>
        <taxon>Bacillati</taxon>
        <taxon>Actinomycetota</taxon>
        <taxon>Actinomycetes</taxon>
        <taxon>Micromonosporales</taxon>
        <taxon>Micromonosporaceae</taxon>
        <taxon>Polymorphospora</taxon>
    </lineage>
</organism>
<evidence type="ECO:0000256" key="1">
    <source>
        <dbReference type="ARBA" id="ARBA00022559"/>
    </source>
</evidence>
<dbReference type="EMBL" id="AP023359">
    <property type="protein sequence ID" value="BCJ64516.1"/>
    <property type="molecule type" value="Genomic_DNA"/>
</dbReference>
<keyword evidence="3" id="KW-0378">Hydrolase</keyword>
<keyword evidence="4" id="KW-1185">Reference proteome</keyword>
<dbReference type="AlphaFoldDB" id="A0A810MTF8"/>
<name>A0A810MTF8_9ACTN</name>
<dbReference type="RefSeq" id="WP_212822899.1">
    <property type="nucleotide sequence ID" value="NZ_AP023359.1"/>
</dbReference>
<protein>
    <submittedName>
        <fullName evidence="3">Alpha/beta hydrolase</fullName>
    </submittedName>
</protein>
<sequence>MAAENGRTKAKRRAGIFGAVVGVAAAGLAAGIAAERAIVRRSKRGVGDRYAEEKFGALPYDESCTVTTADGTDIHVEVVEPTDGVEIDAGFIAGVADGPHEPTIVFVHGFCLDMGTFHFQRAELTRRGDYRMVFYDQPGHGRSGRLESGEYELPALGETLRAVIDETVPEGPLVLVGHSMGGMTIMALAELYPEMFEQRVVGAVLIATSGGLVEQARFGLPTIISRFGSPLLPLVNNATRLTGGVVDRARIAAADLAWLLTRRYGFGTARPSPALVSYVEKMNSGTTAETVARYLRTLYTHARYPALATLRETPTLVIVGDKDMITPVAHSEEILRRLPDAEFIKIADSGHVVMLEHADEVNAVLIDFLGKLEG</sequence>
<dbReference type="InterPro" id="IPR000639">
    <property type="entry name" value="Epox_hydrolase-like"/>
</dbReference>
<dbReference type="PANTHER" id="PTHR43433">
    <property type="entry name" value="HYDROLASE, ALPHA/BETA FOLD FAMILY PROTEIN"/>
    <property type="match status" value="1"/>
</dbReference>
<keyword evidence="1" id="KW-0560">Oxidoreductase</keyword>
<dbReference type="InterPro" id="IPR050471">
    <property type="entry name" value="AB_hydrolase"/>
</dbReference>
<dbReference type="GO" id="GO:0004601">
    <property type="term" value="F:peroxidase activity"/>
    <property type="evidence" value="ECO:0007669"/>
    <property type="project" value="UniProtKB-KW"/>
</dbReference>
<evidence type="ECO:0000313" key="4">
    <source>
        <dbReference type="Proteomes" id="UP000680866"/>
    </source>
</evidence>
<feature type="domain" description="AB hydrolase-1" evidence="2">
    <location>
        <begin position="102"/>
        <end position="358"/>
    </location>
</feature>
<gene>
    <name evidence="3" type="ORF">Prubr_15370</name>
</gene>
<dbReference type="InterPro" id="IPR000073">
    <property type="entry name" value="AB_hydrolase_1"/>
</dbReference>
<reference evidence="3" key="1">
    <citation type="submission" date="2020-08" db="EMBL/GenBank/DDBJ databases">
        <title>Whole genome shotgun sequence of Polymorphospora rubra NBRC 101157.</title>
        <authorList>
            <person name="Komaki H."/>
            <person name="Tamura T."/>
        </authorList>
    </citation>
    <scope>NUCLEOTIDE SEQUENCE</scope>
    <source>
        <strain evidence="3">NBRC 101157</strain>
    </source>
</reference>
<dbReference type="PRINTS" id="PR00412">
    <property type="entry name" value="EPOXHYDRLASE"/>
</dbReference>
<dbReference type="KEGG" id="pry:Prubr_15370"/>
<dbReference type="Gene3D" id="3.40.50.1820">
    <property type="entry name" value="alpha/beta hydrolase"/>
    <property type="match status" value="1"/>
</dbReference>